<name>A0ABS7CIP1_9BACL</name>
<keyword evidence="2" id="KW-1185">Reference proteome</keyword>
<dbReference type="Gene3D" id="2.120.10.30">
    <property type="entry name" value="TolB, C-terminal domain"/>
    <property type="match status" value="1"/>
</dbReference>
<evidence type="ECO:0000313" key="1">
    <source>
        <dbReference type="EMBL" id="MBW7460580.1"/>
    </source>
</evidence>
<gene>
    <name evidence="1" type="ORF">K0U00_41605</name>
</gene>
<protein>
    <submittedName>
        <fullName evidence="1">Uncharacterized protein</fullName>
    </submittedName>
</protein>
<proteinExistence type="predicted"/>
<dbReference type="SUPFAM" id="SSF50993">
    <property type="entry name" value="Peptidase/esterase 'gauge' domain"/>
    <property type="match status" value="1"/>
</dbReference>
<reference evidence="1 2" key="1">
    <citation type="submission" date="2021-07" db="EMBL/GenBank/DDBJ databases">
        <title>Paenibacillus radiodurans sp. nov., isolated from the southeastern edge of Tengger Desert.</title>
        <authorList>
            <person name="Zhang G."/>
        </authorList>
    </citation>
    <scope>NUCLEOTIDE SEQUENCE [LARGE SCALE GENOMIC DNA]</scope>
    <source>
        <strain evidence="1 2">CCM 7311</strain>
    </source>
</reference>
<dbReference type="Proteomes" id="UP001519887">
    <property type="component" value="Unassembled WGS sequence"/>
</dbReference>
<accession>A0ABS7CIP1</accession>
<evidence type="ECO:0000313" key="2">
    <source>
        <dbReference type="Proteomes" id="UP001519887"/>
    </source>
</evidence>
<feature type="non-terminal residue" evidence="1">
    <location>
        <position position="293"/>
    </location>
</feature>
<comment type="caution">
    <text evidence="1">The sequence shown here is derived from an EMBL/GenBank/DDBJ whole genome shotgun (WGS) entry which is preliminary data.</text>
</comment>
<dbReference type="EMBL" id="JAHZIK010002319">
    <property type="protein sequence ID" value="MBW7460580.1"/>
    <property type="molecule type" value="Genomic_DNA"/>
</dbReference>
<feature type="non-terminal residue" evidence="1">
    <location>
        <position position="1"/>
    </location>
</feature>
<organism evidence="1 2">
    <name type="scientific">Paenibacillus sepulcri</name>
    <dbReference type="NCBI Taxonomy" id="359917"/>
    <lineage>
        <taxon>Bacteria</taxon>
        <taxon>Bacillati</taxon>
        <taxon>Bacillota</taxon>
        <taxon>Bacilli</taxon>
        <taxon>Bacillales</taxon>
        <taxon>Paenibacillaceae</taxon>
        <taxon>Paenibacillus</taxon>
    </lineage>
</organism>
<sequence>LRIDTIIKRHVDSPMKEAKLLDGDQILFHATGSGETNDPTALAVYSIDNNQIRDIVHNQPILSSSLSPDGTRLIYSSVQGGKDIITVWYDLVNDKTIDIWDGYSYWATLLNDNRYIDLSGYGYKSEIRMYDLKTGPKKYKTIAMINDSIYAKYAQSIDKSIEYQKKMAAKTLKPMLSPGGHYLSIQLMMTSGLSAIHTIKLDDDTASDTVEMEIYEFTTLRDGRLLISGRIDGVEGLYLASGGDAPVLLKEGMFSNLAASSQMDAVSYLTRTGDERPKLLAGKLDGNRLTSEI</sequence>
<dbReference type="InterPro" id="IPR011042">
    <property type="entry name" value="6-blade_b-propeller_TolB-like"/>
</dbReference>